<evidence type="ECO:0000313" key="4">
    <source>
        <dbReference type="Proteomes" id="UP000291020"/>
    </source>
</evidence>
<dbReference type="PRINTS" id="PR00216">
    <property type="entry name" value="OSTEOPONTIN"/>
</dbReference>
<dbReference type="Ensembl" id="ENSGAGT00000028446.1">
    <property type="protein sequence ID" value="ENSGAGP00000024986.1"/>
    <property type="gene ID" value="ENSGAGG00000018273.1"/>
</dbReference>
<dbReference type="AlphaFoldDB" id="A0A452IBT8"/>
<dbReference type="SMART" id="SM00017">
    <property type="entry name" value="OSTEO"/>
    <property type="match status" value="1"/>
</dbReference>
<sequence length="316" mass="35374">MKIAVLCLCLITISFALPVSKLKRRSISESSEENHDSRNHHSNRHHHQHVHTQSRMRPAQTQELLEPPQQDCFFSDESVEDTEQQSLPEPASVSNEDDGDHDDNDSNDTDESDEDMVTGFPTDAPKTTPLTPALPTRGDNSGRGDSVAYRMRAKAKLAGVYHKKSSEFYKAAGKFIIHKVTEEDDSKPDTESQQVDSSEAQLAAHHFPRKSDISVELDDKSNMQDSNEVNNRPHDKSMENDSPQQLDCVEADSDNSKPYVTEDSHMSNESTEQQQAQTEDLQQVDGIPEVNDSNQTSESTEDTQDHNSIEDNEVAL</sequence>
<dbReference type="GO" id="GO:0050840">
    <property type="term" value="F:extracellular matrix binding"/>
    <property type="evidence" value="ECO:0007669"/>
    <property type="project" value="TreeGrafter"/>
</dbReference>
<feature type="compositionally biased region" description="Acidic residues" evidence="1">
    <location>
        <begin position="95"/>
        <end position="116"/>
    </location>
</feature>
<feature type="compositionally biased region" description="Low complexity" evidence="1">
    <location>
        <begin position="121"/>
        <end position="136"/>
    </location>
</feature>
<feature type="region of interest" description="Disordered" evidence="1">
    <location>
        <begin position="28"/>
        <end position="145"/>
    </location>
</feature>
<dbReference type="Pfam" id="PF00865">
    <property type="entry name" value="Osteopontin"/>
    <property type="match status" value="1"/>
</dbReference>
<dbReference type="GO" id="GO:0007155">
    <property type="term" value="P:cell adhesion"/>
    <property type="evidence" value="ECO:0007669"/>
    <property type="project" value="InterPro"/>
</dbReference>
<dbReference type="Proteomes" id="UP000291020">
    <property type="component" value="Unassembled WGS sequence"/>
</dbReference>
<dbReference type="PANTHER" id="PTHR10607:SF1">
    <property type="entry name" value="OSTEOPONTIN"/>
    <property type="match status" value="1"/>
</dbReference>
<keyword evidence="2" id="KW-0732">Signal</keyword>
<proteinExistence type="predicted"/>
<organism evidence="3 4">
    <name type="scientific">Gopherus agassizii</name>
    <name type="common">Agassiz's desert tortoise</name>
    <dbReference type="NCBI Taxonomy" id="38772"/>
    <lineage>
        <taxon>Eukaryota</taxon>
        <taxon>Metazoa</taxon>
        <taxon>Chordata</taxon>
        <taxon>Craniata</taxon>
        <taxon>Vertebrata</taxon>
        <taxon>Euteleostomi</taxon>
        <taxon>Archelosauria</taxon>
        <taxon>Testudinata</taxon>
        <taxon>Testudines</taxon>
        <taxon>Cryptodira</taxon>
        <taxon>Durocryptodira</taxon>
        <taxon>Testudinoidea</taxon>
        <taxon>Testudinidae</taxon>
        <taxon>Gopherus</taxon>
    </lineage>
</organism>
<evidence type="ECO:0008006" key="5">
    <source>
        <dbReference type="Google" id="ProtNLM"/>
    </source>
</evidence>
<evidence type="ECO:0000256" key="1">
    <source>
        <dbReference type="SAM" id="MobiDB-lite"/>
    </source>
</evidence>
<dbReference type="STRING" id="38772.ENSGAGP00000024986"/>
<name>A0A452IBT8_9SAUR</name>
<feature type="region of interest" description="Disordered" evidence="1">
    <location>
        <begin position="181"/>
        <end position="316"/>
    </location>
</feature>
<feature type="compositionally biased region" description="Basic and acidic residues" evidence="1">
    <location>
        <begin position="209"/>
        <end position="222"/>
    </location>
</feature>
<feature type="compositionally biased region" description="Polar residues" evidence="1">
    <location>
        <begin position="191"/>
        <end position="200"/>
    </location>
</feature>
<dbReference type="GO" id="GO:0045780">
    <property type="term" value="P:positive regulation of bone resorption"/>
    <property type="evidence" value="ECO:0007669"/>
    <property type="project" value="TreeGrafter"/>
</dbReference>
<feature type="compositionally biased region" description="Basic residues" evidence="1">
    <location>
        <begin position="40"/>
        <end position="54"/>
    </location>
</feature>
<feature type="chain" id="PRO_5019220124" description="Secreted phosphoprotein 1" evidence="2">
    <location>
        <begin position="17"/>
        <end position="316"/>
    </location>
</feature>
<feature type="signal peptide" evidence="2">
    <location>
        <begin position="1"/>
        <end position="16"/>
    </location>
</feature>
<evidence type="ECO:0000256" key="2">
    <source>
        <dbReference type="SAM" id="SignalP"/>
    </source>
</evidence>
<keyword evidence="4" id="KW-1185">Reference proteome</keyword>
<feature type="compositionally biased region" description="Low complexity" evidence="1">
    <location>
        <begin position="271"/>
        <end position="283"/>
    </location>
</feature>
<reference evidence="3" key="2">
    <citation type="submission" date="2025-08" db="UniProtKB">
        <authorList>
            <consortium name="Ensembl"/>
        </authorList>
    </citation>
    <scope>IDENTIFICATION</scope>
</reference>
<evidence type="ECO:0000313" key="3">
    <source>
        <dbReference type="Ensembl" id="ENSGAGP00000024986.1"/>
    </source>
</evidence>
<dbReference type="GO" id="GO:0005615">
    <property type="term" value="C:extracellular space"/>
    <property type="evidence" value="ECO:0007669"/>
    <property type="project" value="TreeGrafter"/>
</dbReference>
<dbReference type="PANTHER" id="PTHR10607">
    <property type="entry name" value="OSTEOPONTIN"/>
    <property type="match status" value="1"/>
</dbReference>
<dbReference type="InterPro" id="IPR002038">
    <property type="entry name" value="Osteopontin"/>
</dbReference>
<accession>A0A452IBT8</accession>
<protein>
    <recommendedName>
        <fullName evidence="5">Secreted phosphoprotein 1</fullName>
    </recommendedName>
</protein>
<reference evidence="3" key="3">
    <citation type="submission" date="2025-09" db="UniProtKB">
        <authorList>
            <consortium name="Ensembl"/>
        </authorList>
    </citation>
    <scope>IDENTIFICATION</scope>
</reference>
<reference evidence="4" key="1">
    <citation type="journal article" date="2017" name="PLoS ONE">
        <title>The Agassiz's desert tortoise genome provides a resource for the conservation of a threatened species.</title>
        <authorList>
            <person name="Tollis M."/>
            <person name="DeNardo D.F."/>
            <person name="Cornelius J.A."/>
            <person name="Dolby G.A."/>
            <person name="Edwards T."/>
            <person name="Henen B.T."/>
            <person name="Karl A.E."/>
            <person name="Murphy R.W."/>
            <person name="Kusumi K."/>
        </authorList>
    </citation>
    <scope>NUCLEOTIDE SEQUENCE [LARGE SCALE GENOMIC DNA]</scope>
</reference>
<dbReference type="GO" id="GO:0001649">
    <property type="term" value="P:osteoblast differentiation"/>
    <property type="evidence" value="ECO:0007669"/>
    <property type="project" value="TreeGrafter"/>
</dbReference>